<dbReference type="AlphaFoldDB" id="A0A5S5CEF2"/>
<dbReference type="Pfam" id="PF01590">
    <property type="entry name" value="GAF"/>
    <property type="match status" value="1"/>
</dbReference>
<evidence type="ECO:0000259" key="1">
    <source>
        <dbReference type="SMART" id="SM00065"/>
    </source>
</evidence>
<dbReference type="SUPFAM" id="SSF55781">
    <property type="entry name" value="GAF domain-like"/>
    <property type="match status" value="1"/>
</dbReference>
<dbReference type="InterPro" id="IPR003018">
    <property type="entry name" value="GAF"/>
</dbReference>
<dbReference type="Proteomes" id="UP000323257">
    <property type="component" value="Unassembled WGS sequence"/>
</dbReference>
<keyword evidence="3" id="KW-1185">Reference proteome</keyword>
<evidence type="ECO:0000313" key="2">
    <source>
        <dbReference type="EMBL" id="TYP76393.1"/>
    </source>
</evidence>
<name>A0A5S5CEF2_9BACL</name>
<gene>
    <name evidence="2" type="ORF">BCM02_10354</name>
</gene>
<organism evidence="2 3">
    <name type="scientific">Paenibacillus methanolicus</name>
    <dbReference type="NCBI Taxonomy" id="582686"/>
    <lineage>
        <taxon>Bacteria</taxon>
        <taxon>Bacillati</taxon>
        <taxon>Bacillota</taxon>
        <taxon>Bacilli</taxon>
        <taxon>Bacillales</taxon>
        <taxon>Paenibacillaceae</taxon>
        <taxon>Paenibacillus</taxon>
    </lineage>
</organism>
<dbReference type="InterPro" id="IPR029016">
    <property type="entry name" value="GAF-like_dom_sf"/>
</dbReference>
<sequence length="186" mass="20705">MKDSTQDAMPLHQFEDAIRDMLDLVSRYFGKKTCFVAHTDEHAFRVLETLKVGMAGIENGAVLPIHESRCEMIHSGGREPVVNEDTASHLNAQKTEVTENARIGSCLGVPVLLRDGTMYGTLCVLDSQPGQFFEDDRAYLQKFANYLSYVIELGRMSVRDALTGLYNRGFMNGVFADLARESCCLA</sequence>
<proteinExistence type="predicted"/>
<dbReference type="EMBL" id="VNHS01000003">
    <property type="protein sequence ID" value="TYP76393.1"/>
    <property type="molecule type" value="Genomic_DNA"/>
</dbReference>
<protein>
    <submittedName>
        <fullName evidence="2">GAF domain-containing protein</fullName>
    </submittedName>
</protein>
<dbReference type="SMART" id="SM00065">
    <property type="entry name" value="GAF"/>
    <property type="match status" value="1"/>
</dbReference>
<comment type="caution">
    <text evidence="2">The sequence shown here is derived from an EMBL/GenBank/DDBJ whole genome shotgun (WGS) entry which is preliminary data.</text>
</comment>
<reference evidence="2 3" key="1">
    <citation type="submission" date="2019-07" db="EMBL/GenBank/DDBJ databases">
        <title>Genomic Encyclopedia of Type Strains, Phase III (KMG-III): the genomes of soil and plant-associated and newly described type strains.</title>
        <authorList>
            <person name="Whitman W."/>
        </authorList>
    </citation>
    <scope>NUCLEOTIDE SEQUENCE [LARGE SCALE GENOMIC DNA]</scope>
    <source>
        <strain evidence="2 3">BL24</strain>
    </source>
</reference>
<evidence type="ECO:0000313" key="3">
    <source>
        <dbReference type="Proteomes" id="UP000323257"/>
    </source>
</evidence>
<dbReference type="Gene3D" id="3.30.450.40">
    <property type="match status" value="1"/>
</dbReference>
<feature type="domain" description="GAF" evidence="1">
    <location>
        <begin position="13"/>
        <end position="161"/>
    </location>
</feature>
<dbReference type="RefSeq" id="WP_187434115.1">
    <property type="nucleotide sequence ID" value="NZ_VNHS01000003.1"/>
</dbReference>
<accession>A0A5S5CEF2</accession>